<evidence type="ECO:0000256" key="3">
    <source>
        <dbReference type="ARBA" id="ARBA00022525"/>
    </source>
</evidence>
<dbReference type="PANTHER" id="PTHR33353:SF9">
    <property type="entry name" value="ENDOGLUCANASE II"/>
    <property type="match status" value="1"/>
</dbReference>
<evidence type="ECO:0000256" key="14">
    <source>
        <dbReference type="ARBA" id="ARBA00045077"/>
    </source>
</evidence>
<evidence type="ECO:0000256" key="5">
    <source>
        <dbReference type="ARBA" id="ARBA00022729"/>
    </source>
</evidence>
<comment type="cofactor">
    <cofactor evidence="1">
        <name>Cu(2+)</name>
        <dbReference type="ChEBI" id="CHEBI:29036"/>
    </cofactor>
</comment>
<keyword evidence="17" id="KW-0378">Hydrolase</keyword>
<evidence type="ECO:0000256" key="10">
    <source>
        <dbReference type="ARBA" id="ARBA00023157"/>
    </source>
</evidence>
<keyword evidence="18" id="KW-1185">Reference proteome</keyword>
<keyword evidence="8" id="KW-0186">Copper</keyword>
<dbReference type="EMBL" id="MU251253">
    <property type="protein sequence ID" value="KAG9254727.1"/>
    <property type="molecule type" value="Genomic_DNA"/>
</dbReference>
<dbReference type="InterPro" id="IPR049892">
    <property type="entry name" value="AA9"/>
</dbReference>
<dbReference type="GeneID" id="70298114"/>
<name>A0A9P8CPZ2_9HYPO</name>
<evidence type="ECO:0000256" key="1">
    <source>
        <dbReference type="ARBA" id="ARBA00001973"/>
    </source>
</evidence>
<keyword evidence="9" id="KW-0503">Monooxygenase</keyword>
<dbReference type="Pfam" id="PF03443">
    <property type="entry name" value="AA9"/>
    <property type="match status" value="1"/>
</dbReference>
<reference evidence="17" key="1">
    <citation type="journal article" date="2021" name="IMA Fungus">
        <title>Genomic characterization of three marine fungi, including Emericellopsis atlantica sp. nov. with signatures of a generalist lifestyle and marine biomass degradation.</title>
        <authorList>
            <person name="Hagestad O.C."/>
            <person name="Hou L."/>
            <person name="Andersen J.H."/>
            <person name="Hansen E.H."/>
            <person name="Altermark B."/>
            <person name="Li C."/>
            <person name="Kuhnert E."/>
            <person name="Cox R.J."/>
            <person name="Crous P.W."/>
            <person name="Spatafora J.W."/>
            <person name="Lail K."/>
            <person name="Amirebrahimi M."/>
            <person name="Lipzen A."/>
            <person name="Pangilinan J."/>
            <person name="Andreopoulos W."/>
            <person name="Hayes R.D."/>
            <person name="Ng V."/>
            <person name="Grigoriev I.V."/>
            <person name="Jackson S.A."/>
            <person name="Sutton T.D.S."/>
            <person name="Dobson A.D.W."/>
            <person name="Rama T."/>
        </authorList>
    </citation>
    <scope>NUCLEOTIDE SEQUENCE</scope>
    <source>
        <strain evidence="17">TS7</strain>
    </source>
</reference>
<keyword evidence="12" id="KW-0624">Polysaccharide degradation</keyword>
<dbReference type="Gene3D" id="2.70.50.70">
    <property type="match status" value="1"/>
</dbReference>
<comment type="subcellular location">
    <subcellularLocation>
        <location evidence="2">Secreted</location>
    </subcellularLocation>
</comment>
<evidence type="ECO:0000256" key="7">
    <source>
        <dbReference type="ARBA" id="ARBA00023002"/>
    </source>
</evidence>
<gene>
    <name evidence="17" type="ORF">F5Z01DRAFT_91337</name>
</gene>
<comment type="similarity">
    <text evidence="13">Belongs to the polysaccharide monooxygenase AA9 family.</text>
</comment>
<proteinExistence type="inferred from homology"/>
<evidence type="ECO:0000256" key="6">
    <source>
        <dbReference type="ARBA" id="ARBA00023001"/>
    </source>
</evidence>
<dbReference type="EC" id="1.14.99.56" evidence="15"/>
<dbReference type="RefSeq" id="XP_046118651.1">
    <property type="nucleotide sequence ID" value="XM_046267211.1"/>
</dbReference>
<comment type="catalytic activity">
    <reaction evidence="14">
        <text>[(1-&gt;4)-beta-D-glucosyl]n+m + reduced acceptor + O2 = 4-dehydro-beta-D-glucosyl-[(1-&gt;4)-beta-D-glucosyl]n-1 + [(1-&gt;4)-beta-D-glucosyl]m + acceptor + H2O.</text>
        <dbReference type="EC" id="1.14.99.56"/>
    </reaction>
</comment>
<keyword evidence="6" id="KW-0136">Cellulose degradation</keyword>
<dbReference type="AlphaFoldDB" id="A0A9P8CPZ2"/>
<accession>A0A9P8CPZ2</accession>
<dbReference type="GO" id="GO:0046872">
    <property type="term" value="F:metal ion binding"/>
    <property type="evidence" value="ECO:0007669"/>
    <property type="project" value="UniProtKB-KW"/>
</dbReference>
<dbReference type="OrthoDB" id="3238762at2759"/>
<evidence type="ECO:0000256" key="11">
    <source>
        <dbReference type="ARBA" id="ARBA00023277"/>
    </source>
</evidence>
<comment type="caution">
    <text evidence="17">The sequence shown here is derived from an EMBL/GenBank/DDBJ whole genome shotgun (WGS) entry which is preliminary data.</text>
</comment>
<protein>
    <recommendedName>
        <fullName evidence="15">lytic cellulose monooxygenase (C4-dehydrogenating)</fullName>
        <ecNumber evidence="15">1.14.99.56</ecNumber>
    </recommendedName>
</protein>
<keyword evidence="7" id="KW-0560">Oxidoreductase</keyword>
<dbReference type="CDD" id="cd21175">
    <property type="entry name" value="LPMO_AA9"/>
    <property type="match status" value="1"/>
</dbReference>
<keyword evidence="4" id="KW-0479">Metal-binding</keyword>
<dbReference type="GO" id="GO:0030245">
    <property type="term" value="P:cellulose catabolic process"/>
    <property type="evidence" value="ECO:0007669"/>
    <property type="project" value="UniProtKB-KW"/>
</dbReference>
<dbReference type="Proteomes" id="UP000887229">
    <property type="component" value="Unassembled WGS sequence"/>
</dbReference>
<sequence length="286" mass="29345">MASSTLSPPLLSVLSTIATKSSPATMKSFQFSVLAALAASQAMGHATFQQLWINGEDQGSACARLPASNSPVTDVSSNALRCNANPAAAKGKCGVAAGDTVTVEMHQQPNDRSCANEAIGGNHYGPVMAYLTKVDNAATADGSTGWYKIYEDSWTKNPSGYSGSDDFWGVKDMNKCCGLVDVPIPKDTPAGDYLLRAEVIALHTASGVGGAQLYMTCYQLTVDGSGNASPATVKFPGAYSAQDPGILFNMYAPVSSYQAPGPAVVSGGTTKTAGSGCTGCEASCHA</sequence>
<organism evidence="17 18">
    <name type="scientific">Emericellopsis atlantica</name>
    <dbReference type="NCBI Taxonomy" id="2614577"/>
    <lineage>
        <taxon>Eukaryota</taxon>
        <taxon>Fungi</taxon>
        <taxon>Dikarya</taxon>
        <taxon>Ascomycota</taxon>
        <taxon>Pezizomycotina</taxon>
        <taxon>Sordariomycetes</taxon>
        <taxon>Hypocreomycetidae</taxon>
        <taxon>Hypocreales</taxon>
        <taxon>Bionectriaceae</taxon>
        <taxon>Emericellopsis</taxon>
    </lineage>
</organism>
<dbReference type="GO" id="GO:0005576">
    <property type="term" value="C:extracellular region"/>
    <property type="evidence" value="ECO:0007669"/>
    <property type="project" value="UniProtKB-SubCell"/>
</dbReference>
<evidence type="ECO:0000256" key="2">
    <source>
        <dbReference type="ARBA" id="ARBA00004613"/>
    </source>
</evidence>
<evidence type="ECO:0000256" key="15">
    <source>
        <dbReference type="ARBA" id="ARBA00047174"/>
    </source>
</evidence>
<evidence type="ECO:0000313" key="17">
    <source>
        <dbReference type="EMBL" id="KAG9254727.1"/>
    </source>
</evidence>
<evidence type="ECO:0000256" key="8">
    <source>
        <dbReference type="ARBA" id="ARBA00023008"/>
    </source>
</evidence>
<keyword evidence="5" id="KW-0732">Signal</keyword>
<evidence type="ECO:0000256" key="13">
    <source>
        <dbReference type="ARBA" id="ARBA00044502"/>
    </source>
</evidence>
<keyword evidence="10" id="KW-1015">Disulfide bond</keyword>
<dbReference type="PANTHER" id="PTHR33353">
    <property type="entry name" value="PUTATIVE (AFU_ORTHOLOGUE AFUA_1G12560)-RELATED"/>
    <property type="match status" value="1"/>
</dbReference>
<keyword evidence="3" id="KW-0964">Secreted</keyword>
<evidence type="ECO:0000256" key="12">
    <source>
        <dbReference type="ARBA" id="ARBA00023326"/>
    </source>
</evidence>
<evidence type="ECO:0000313" key="18">
    <source>
        <dbReference type="Proteomes" id="UP000887229"/>
    </source>
</evidence>
<dbReference type="InterPro" id="IPR005103">
    <property type="entry name" value="AA9_LPMO"/>
</dbReference>
<evidence type="ECO:0000256" key="9">
    <source>
        <dbReference type="ARBA" id="ARBA00023033"/>
    </source>
</evidence>
<keyword evidence="11" id="KW-0119">Carbohydrate metabolism</keyword>
<feature type="domain" description="Auxiliary Activity family 9 catalytic" evidence="16">
    <location>
        <begin position="45"/>
        <end position="254"/>
    </location>
</feature>
<evidence type="ECO:0000256" key="4">
    <source>
        <dbReference type="ARBA" id="ARBA00022723"/>
    </source>
</evidence>
<dbReference type="GO" id="GO:0004497">
    <property type="term" value="F:monooxygenase activity"/>
    <property type="evidence" value="ECO:0007669"/>
    <property type="project" value="UniProtKB-KW"/>
</dbReference>
<evidence type="ECO:0000259" key="16">
    <source>
        <dbReference type="Pfam" id="PF03443"/>
    </source>
</evidence>
<dbReference type="GO" id="GO:0016787">
    <property type="term" value="F:hydrolase activity"/>
    <property type="evidence" value="ECO:0007669"/>
    <property type="project" value="UniProtKB-KW"/>
</dbReference>